<feature type="chain" id="PRO_5045863566" description="WAP domain-containing protein" evidence="1">
    <location>
        <begin position="24"/>
        <end position="206"/>
    </location>
</feature>
<dbReference type="InterPro" id="IPR008197">
    <property type="entry name" value="WAP_dom"/>
</dbReference>
<dbReference type="EMBL" id="CAXLJM020000027">
    <property type="protein sequence ID" value="CAL8095388.1"/>
    <property type="molecule type" value="Genomic_DNA"/>
</dbReference>
<gene>
    <name evidence="3" type="ORF">ODALV1_LOCUS9069</name>
</gene>
<feature type="signal peptide" evidence="1">
    <location>
        <begin position="1"/>
        <end position="23"/>
    </location>
</feature>
<organism evidence="3 4">
    <name type="scientific">Orchesella dallaii</name>
    <dbReference type="NCBI Taxonomy" id="48710"/>
    <lineage>
        <taxon>Eukaryota</taxon>
        <taxon>Metazoa</taxon>
        <taxon>Ecdysozoa</taxon>
        <taxon>Arthropoda</taxon>
        <taxon>Hexapoda</taxon>
        <taxon>Collembola</taxon>
        <taxon>Entomobryomorpha</taxon>
        <taxon>Entomobryoidea</taxon>
        <taxon>Orchesellidae</taxon>
        <taxon>Orchesellinae</taxon>
        <taxon>Orchesella</taxon>
    </lineage>
</organism>
<comment type="caution">
    <text evidence="3">The sequence shown here is derived from an EMBL/GenBank/DDBJ whole genome shotgun (WGS) entry which is preliminary data.</text>
</comment>
<dbReference type="SUPFAM" id="SSF57256">
    <property type="entry name" value="Elafin-like"/>
    <property type="match status" value="1"/>
</dbReference>
<accession>A0ABP1QD34</accession>
<sequence length="206" mass="23131">MAVNLSFLAAIFILITTAGYGKCGRFPMGTNSIYQMKDSDDYSYKSESFEENFNGLDSDDDATAYITDVQVDEIQNAQEKRKQDQAVFHVDSRCPKFNGDCSDHICDSDNDCSDDKICCFNGCIQTCVNDTSVTSPPIEIDWLPEEELQKLEYSYTGTEPYITIPGGCSVSRQQRLSLDLFLKYGHVTKCLCKKNDVVCYVRNNSA</sequence>
<name>A0ABP1QD34_9HEXA</name>
<evidence type="ECO:0000259" key="2">
    <source>
        <dbReference type="PROSITE" id="PS51390"/>
    </source>
</evidence>
<dbReference type="PROSITE" id="PS51390">
    <property type="entry name" value="WAP"/>
    <property type="match status" value="1"/>
</dbReference>
<evidence type="ECO:0000313" key="3">
    <source>
        <dbReference type="EMBL" id="CAL8095388.1"/>
    </source>
</evidence>
<dbReference type="Gene3D" id="4.10.75.10">
    <property type="entry name" value="Elafin-like"/>
    <property type="match status" value="1"/>
</dbReference>
<dbReference type="Proteomes" id="UP001642540">
    <property type="component" value="Unassembled WGS sequence"/>
</dbReference>
<protein>
    <recommendedName>
        <fullName evidence="2">WAP domain-containing protein</fullName>
    </recommendedName>
</protein>
<proteinExistence type="predicted"/>
<dbReference type="InterPro" id="IPR036645">
    <property type="entry name" value="Elafin-like_sf"/>
</dbReference>
<evidence type="ECO:0000313" key="4">
    <source>
        <dbReference type="Proteomes" id="UP001642540"/>
    </source>
</evidence>
<keyword evidence="4" id="KW-1185">Reference proteome</keyword>
<evidence type="ECO:0000256" key="1">
    <source>
        <dbReference type="SAM" id="SignalP"/>
    </source>
</evidence>
<keyword evidence="1" id="KW-0732">Signal</keyword>
<reference evidence="3 4" key="1">
    <citation type="submission" date="2024-08" db="EMBL/GenBank/DDBJ databases">
        <authorList>
            <person name="Cucini C."/>
            <person name="Frati F."/>
        </authorList>
    </citation>
    <scope>NUCLEOTIDE SEQUENCE [LARGE SCALE GENOMIC DNA]</scope>
</reference>
<dbReference type="Pfam" id="PF00095">
    <property type="entry name" value="WAP"/>
    <property type="match status" value="1"/>
</dbReference>
<feature type="domain" description="WAP" evidence="2">
    <location>
        <begin position="86"/>
        <end position="131"/>
    </location>
</feature>